<dbReference type="PANTHER" id="PTHR46621:SF1">
    <property type="entry name" value="SNRNA-ACTIVATING PROTEIN COMPLEX SUBUNIT 4"/>
    <property type="match status" value="1"/>
</dbReference>
<reference evidence="7" key="2">
    <citation type="submission" date="2017-02" db="UniProtKB">
        <authorList>
            <consortium name="WormBaseParasite"/>
        </authorList>
    </citation>
    <scope>IDENTIFICATION</scope>
</reference>
<evidence type="ECO:0000256" key="5">
    <source>
        <dbReference type="SAM" id="Coils"/>
    </source>
</evidence>
<keyword evidence="4" id="KW-0539">Nucleus</keyword>
<proteinExistence type="predicted"/>
<dbReference type="GO" id="GO:0042795">
    <property type="term" value="P:snRNA transcription by RNA polymerase II"/>
    <property type="evidence" value="ECO:0007669"/>
    <property type="project" value="TreeGrafter"/>
</dbReference>
<dbReference type="STRING" id="6313.A0A0K0D5C3"/>
<evidence type="ECO:0000256" key="3">
    <source>
        <dbReference type="ARBA" id="ARBA00023163"/>
    </source>
</evidence>
<dbReference type="WBParaSite" id="ACAC_0000526801-mRNA-1">
    <property type="protein sequence ID" value="ACAC_0000526801-mRNA-1"/>
    <property type="gene ID" value="ACAC_0000526801"/>
</dbReference>
<sequence>MLSNNETMQFIVSTLVKESKACGEIAAETMTMKSPMAIQVTTVRCDQQEILRSSILRAGVETSTEQVQRWKKEIEVLDRKIQESSAELVDLLEWDLAEYSCVDWLKISTIDFEGTRSAAAMQCKWLNEHSPQWNSGPWTEQKTSASWTKTNDWWDEADEWTVSGMNVSERGRWEEFLGILPRHEPKSIRMRDRSLLSTKLKVSSFLNGAATSVTSALVDS</sequence>
<evidence type="ECO:0000256" key="2">
    <source>
        <dbReference type="ARBA" id="ARBA00023125"/>
    </source>
</evidence>
<keyword evidence="1" id="KW-0805">Transcription regulation</keyword>
<dbReference type="GO" id="GO:0000978">
    <property type="term" value="F:RNA polymerase II cis-regulatory region sequence-specific DNA binding"/>
    <property type="evidence" value="ECO:0007669"/>
    <property type="project" value="TreeGrafter"/>
</dbReference>
<keyword evidence="6" id="KW-1185">Reference proteome</keyword>
<dbReference type="GO" id="GO:0042796">
    <property type="term" value="P:snRNA transcription by RNA polymerase III"/>
    <property type="evidence" value="ECO:0007669"/>
    <property type="project" value="TreeGrafter"/>
</dbReference>
<keyword evidence="2" id="KW-0238">DNA-binding</keyword>
<keyword evidence="5" id="KW-0175">Coiled coil</keyword>
<dbReference type="AlphaFoldDB" id="A0A0K0D5C3"/>
<protein>
    <submittedName>
        <fullName evidence="7">C-type lectin domain-containing protein</fullName>
    </submittedName>
</protein>
<dbReference type="GO" id="GO:0019185">
    <property type="term" value="C:snRNA-activating protein complex"/>
    <property type="evidence" value="ECO:0007669"/>
    <property type="project" value="TreeGrafter"/>
</dbReference>
<evidence type="ECO:0000313" key="6">
    <source>
        <dbReference type="Proteomes" id="UP000035642"/>
    </source>
</evidence>
<dbReference type="PANTHER" id="PTHR46621">
    <property type="entry name" value="SNRNA-ACTIVATING PROTEIN COMPLEX SUBUNIT 4"/>
    <property type="match status" value="1"/>
</dbReference>
<dbReference type="InterPro" id="IPR051575">
    <property type="entry name" value="Myb-like_DNA-bd"/>
</dbReference>
<evidence type="ECO:0000256" key="1">
    <source>
        <dbReference type="ARBA" id="ARBA00023015"/>
    </source>
</evidence>
<accession>A0A0K0D5C3</accession>
<reference evidence="6" key="1">
    <citation type="submission" date="2012-09" db="EMBL/GenBank/DDBJ databases">
        <authorList>
            <person name="Martin A.A."/>
        </authorList>
    </citation>
    <scope>NUCLEOTIDE SEQUENCE</scope>
</reference>
<dbReference type="Proteomes" id="UP000035642">
    <property type="component" value="Unassembled WGS sequence"/>
</dbReference>
<keyword evidence="3" id="KW-0804">Transcription</keyword>
<feature type="coiled-coil region" evidence="5">
    <location>
        <begin position="60"/>
        <end position="87"/>
    </location>
</feature>
<evidence type="ECO:0000256" key="4">
    <source>
        <dbReference type="ARBA" id="ARBA00023242"/>
    </source>
</evidence>
<dbReference type="GO" id="GO:0001006">
    <property type="term" value="F:RNA polymerase III type 3 promoter sequence-specific DNA binding"/>
    <property type="evidence" value="ECO:0007669"/>
    <property type="project" value="TreeGrafter"/>
</dbReference>
<organism evidence="6 7">
    <name type="scientific">Angiostrongylus cantonensis</name>
    <name type="common">Rat lungworm</name>
    <dbReference type="NCBI Taxonomy" id="6313"/>
    <lineage>
        <taxon>Eukaryota</taxon>
        <taxon>Metazoa</taxon>
        <taxon>Ecdysozoa</taxon>
        <taxon>Nematoda</taxon>
        <taxon>Chromadorea</taxon>
        <taxon>Rhabditida</taxon>
        <taxon>Rhabditina</taxon>
        <taxon>Rhabditomorpha</taxon>
        <taxon>Strongyloidea</taxon>
        <taxon>Metastrongylidae</taxon>
        <taxon>Angiostrongylus</taxon>
    </lineage>
</organism>
<name>A0A0K0D5C3_ANGCA</name>
<evidence type="ECO:0000313" key="7">
    <source>
        <dbReference type="WBParaSite" id="ACAC_0000526801-mRNA-1"/>
    </source>
</evidence>